<evidence type="ECO:0000313" key="1">
    <source>
        <dbReference type="EMBL" id="KTF07000.1"/>
    </source>
</evidence>
<dbReference type="EMBL" id="AYSL01000811">
    <property type="protein sequence ID" value="KTF07000.1"/>
    <property type="molecule type" value="Genomic_DNA"/>
</dbReference>
<sequence>MRKPAMEVLLVMVEFSVTFDIRLFYLKGYNQALYIE</sequence>
<reference evidence="1" key="1">
    <citation type="submission" date="2013-11" db="EMBL/GenBank/DDBJ databases">
        <title>Microbial diversity, functional groups and degradation webs in Northern and Southern Mediterranean and Red Sea marine crude oil polluted sites.</title>
        <authorList>
            <person name="Daffonchio D."/>
            <person name="Mapelli F."/>
            <person name="Ferrer M."/>
            <person name="Richter M."/>
            <person name="Cherif A."/>
            <person name="Malkawi H.I."/>
            <person name="Yakimov M.M."/>
            <person name="Abdel-Fattah Y.R."/>
            <person name="Blaghen M."/>
            <person name="Golyshin P.N."/>
            <person name="Kalogerakis N."/>
            <person name="Boon N."/>
            <person name="Magagnini M."/>
            <person name="Fava F."/>
        </authorList>
    </citation>
    <scope>NUCLEOTIDE SEQUENCE</scope>
</reference>
<proteinExistence type="predicted"/>
<comment type="caution">
    <text evidence="1">The sequence shown here is derived from an EMBL/GenBank/DDBJ whole genome shotgun (WGS) entry which is preliminary data.</text>
</comment>
<dbReference type="AlphaFoldDB" id="A0A1B6NU71"/>
<organism evidence="1">
    <name type="scientific">marine sediment metagenome</name>
    <dbReference type="NCBI Taxonomy" id="412755"/>
    <lineage>
        <taxon>unclassified sequences</taxon>
        <taxon>metagenomes</taxon>
        <taxon>ecological metagenomes</taxon>
    </lineage>
</organism>
<gene>
    <name evidence="1" type="ORF">MGSAQ_001502</name>
</gene>
<accession>A0A1B6NU71</accession>
<protein>
    <submittedName>
        <fullName evidence="1">Uncharacterized protein</fullName>
    </submittedName>
</protein>
<name>A0A1B6NU71_9ZZZZ</name>